<dbReference type="PRINTS" id="PR00080">
    <property type="entry name" value="SDRFAMILY"/>
</dbReference>
<dbReference type="STRING" id="1033802.SSPSH_001169"/>
<dbReference type="CDD" id="cd05233">
    <property type="entry name" value="SDR_c"/>
    <property type="match status" value="1"/>
</dbReference>
<dbReference type="EC" id="1.1.1.267" evidence="4"/>
<keyword evidence="5" id="KW-1185">Reference proteome</keyword>
<dbReference type="EMBL" id="AFNV02000007">
    <property type="protein sequence ID" value="ERJ19708.1"/>
    <property type="molecule type" value="Genomic_DNA"/>
</dbReference>
<comment type="similarity">
    <text evidence="1 3">Belongs to the short-chain dehydrogenases/reductases (SDR) family.</text>
</comment>
<dbReference type="Gene3D" id="3.40.50.720">
    <property type="entry name" value="NAD(P)-binding Rossmann-like Domain"/>
    <property type="match status" value="1"/>
</dbReference>
<dbReference type="SUPFAM" id="SSF51735">
    <property type="entry name" value="NAD(P)-binding Rossmann-fold domains"/>
    <property type="match status" value="1"/>
</dbReference>
<organism evidence="4 5">
    <name type="scientific">Salinisphaera shabanensis E1L3A</name>
    <dbReference type="NCBI Taxonomy" id="1033802"/>
    <lineage>
        <taxon>Bacteria</taxon>
        <taxon>Pseudomonadati</taxon>
        <taxon>Pseudomonadota</taxon>
        <taxon>Gammaproteobacteria</taxon>
        <taxon>Salinisphaerales</taxon>
        <taxon>Salinisphaeraceae</taxon>
        <taxon>Salinisphaera</taxon>
    </lineage>
</organism>
<dbReference type="Proteomes" id="UP000006242">
    <property type="component" value="Unassembled WGS sequence"/>
</dbReference>
<reference evidence="4 5" key="1">
    <citation type="journal article" date="2011" name="J. Bacteriol.">
        <title>Genome sequence of Salinisphaera shabanensis, a gammaproteobacterium from the harsh, variable environment of the brine-seawater interface of the Shaban Deep in the Red Sea.</title>
        <authorList>
            <person name="Antunes A."/>
            <person name="Alam I."/>
            <person name="Bajic V.B."/>
            <person name="Stingl U."/>
        </authorList>
    </citation>
    <scope>NUCLEOTIDE SEQUENCE [LARGE SCALE GENOMIC DNA]</scope>
    <source>
        <strain evidence="4 5">E1L3A</strain>
    </source>
</reference>
<dbReference type="GO" id="GO:0016020">
    <property type="term" value="C:membrane"/>
    <property type="evidence" value="ECO:0007669"/>
    <property type="project" value="TreeGrafter"/>
</dbReference>
<evidence type="ECO:0000256" key="1">
    <source>
        <dbReference type="ARBA" id="ARBA00006484"/>
    </source>
</evidence>
<dbReference type="PANTHER" id="PTHR44196">
    <property type="entry name" value="DEHYDROGENASE/REDUCTASE SDR FAMILY MEMBER 7B"/>
    <property type="match status" value="1"/>
</dbReference>
<evidence type="ECO:0000313" key="4">
    <source>
        <dbReference type="EMBL" id="ERJ19708.1"/>
    </source>
</evidence>
<dbReference type="FunFam" id="3.40.50.720:FF:000084">
    <property type="entry name" value="Short-chain dehydrogenase reductase"/>
    <property type="match status" value="1"/>
</dbReference>
<dbReference type="PRINTS" id="PR00081">
    <property type="entry name" value="GDHRDH"/>
</dbReference>
<dbReference type="RefSeq" id="WP_006914981.1">
    <property type="nucleotide sequence ID" value="NZ_AFNV02000007.1"/>
</dbReference>
<dbReference type="InterPro" id="IPR036291">
    <property type="entry name" value="NAD(P)-bd_dom_sf"/>
</dbReference>
<reference evidence="4 5" key="2">
    <citation type="journal article" date="2013" name="PLoS ONE">
        <title>INDIGO - INtegrated Data Warehouse of MIcrobial GenOmes with Examples from the Red Sea Extremophiles.</title>
        <authorList>
            <person name="Alam I."/>
            <person name="Antunes A."/>
            <person name="Kamau A.A."/>
            <person name="Ba Alawi W."/>
            <person name="Kalkatawi M."/>
            <person name="Stingl U."/>
            <person name="Bajic V.B."/>
        </authorList>
    </citation>
    <scope>NUCLEOTIDE SEQUENCE [LARGE SCALE GENOMIC DNA]</scope>
    <source>
        <strain evidence="4 5">E1L3A</strain>
    </source>
</reference>
<dbReference type="OrthoDB" id="9806974at2"/>
<evidence type="ECO:0000256" key="3">
    <source>
        <dbReference type="RuleBase" id="RU000363"/>
    </source>
</evidence>
<proteinExistence type="inferred from homology"/>
<dbReference type="Pfam" id="PF00106">
    <property type="entry name" value="adh_short"/>
    <property type="match status" value="1"/>
</dbReference>
<dbReference type="InterPro" id="IPR002347">
    <property type="entry name" value="SDR_fam"/>
</dbReference>
<sequence length="286" mass="29624">MFRSKRLSHGAQAVITGAGSGIGEAFAVALAARGGAVVCSDIDKALAEATAARIEAAGGRALATVCDVTRLDDVARLAQTATEWFGGAPDLVINNAGVGAGGHAIGEMSMDDWRWVLDINMWGVIHGCHVFAPMLREAGRGGIINVASTASFAAAPRMGAYNASKAAVLAVTETLAAELADTPIRVTALCPTFVQTNIMKAGRISASSSKIADNLMRWGGVSAESVVKSALAGLDRGHLYVLPQFDARVVWRLKRLLPAGYTKGLGFINRFAANDASGKARASASE</sequence>
<protein>
    <submittedName>
        <fullName evidence="4">1-deoxy-D-xylulose-5-phosphate reductoisomerase protein</fullName>
        <ecNumber evidence="4">1.1.1.267</ecNumber>
    </submittedName>
</protein>
<dbReference type="GO" id="GO:0030604">
    <property type="term" value="F:1-deoxy-D-xylulose-5-phosphate reductoisomerase activity"/>
    <property type="evidence" value="ECO:0007669"/>
    <property type="project" value="UniProtKB-EC"/>
</dbReference>
<accession>U2G061</accession>
<dbReference type="GO" id="GO:0016853">
    <property type="term" value="F:isomerase activity"/>
    <property type="evidence" value="ECO:0007669"/>
    <property type="project" value="UniProtKB-KW"/>
</dbReference>
<keyword evidence="2 4" id="KW-0560">Oxidoreductase</keyword>
<comment type="caution">
    <text evidence="4">The sequence shown here is derived from an EMBL/GenBank/DDBJ whole genome shotgun (WGS) entry which is preliminary data.</text>
</comment>
<gene>
    <name evidence="4" type="ORF">SSPSH_001169</name>
</gene>
<name>U2G061_9GAMM</name>
<dbReference type="PANTHER" id="PTHR44196:SF1">
    <property type="entry name" value="DEHYDROGENASE_REDUCTASE SDR FAMILY MEMBER 7B"/>
    <property type="match status" value="1"/>
</dbReference>
<evidence type="ECO:0000256" key="2">
    <source>
        <dbReference type="ARBA" id="ARBA00023002"/>
    </source>
</evidence>
<dbReference type="AlphaFoldDB" id="U2G061"/>
<dbReference type="eggNOG" id="COG0300">
    <property type="taxonomic scope" value="Bacteria"/>
</dbReference>
<dbReference type="PROSITE" id="PS00061">
    <property type="entry name" value="ADH_SHORT"/>
    <property type="match status" value="1"/>
</dbReference>
<dbReference type="InterPro" id="IPR020904">
    <property type="entry name" value="Sc_DH/Rdtase_CS"/>
</dbReference>
<evidence type="ECO:0000313" key="5">
    <source>
        <dbReference type="Proteomes" id="UP000006242"/>
    </source>
</evidence>